<gene>
    <name evidence="1" type="ORF">AVDCRST_MAG82-990</name>
</gene>
<organism evidence="1">
    <name type="scientific">uncultured Rubrobacteraceae bacterium</name>
    <dbReference type="NCBI Taxonomy" id="349277"/>
    <lineage>
        <taxon>Bacteria</taxon>
        <taxon>Bacillati</taxon>
        <taxon>Actinomycetota</taxon>
        <taxon>Rubrobacteria</taxon>
        <taxon>Rubrobacterales</taxon>
        <taxon>Rubrobacteraceae</taxon>
        <taxon>environmental samples</taxon>
    </lineage>
</organism>
<dbReference type="EMBL" id="CADCVA010000134">
    <property type="protein sequence ID" value="CAA9414157.1"/>
    <property type="molecule type" value="Genomic_DNA"/>
</dbReference>
<dbReference type="AlphaFoldDB" id="A0A6J4PJ03"/>
<reference evidence="1" key="1">
    <citation type="submission" date="2020-02" db="EMBL/GenBank/DDBJ databases">
        <authorList>
            <person name="Meier V. D."/>
        </authorList>
    </citation>
    <scope>NUCLEOTIDE SEQUENCE</scope>
    <source>
        <strain evidence="1">AVDCRST_MAG82</strain>
    </source>
</reference>
<accession>A0A6J4PJ03</accession>
<sequence length="43" mass="4863">MSQDHGIRVIVPGRGDVVNFVWVLGNVTHARPQYTARYKVIDP</sequence>
<evidence type="ECO:0000313" key="1">
    <source>
        <dbReference type="EMBL" id="CAA9414157.1"/>
    </source>
</evidence>
<proteinExistence type="predicted"/>
<protein>
    <submittedName>
        <fullName evidence="1">Uncharacterized protein</fullName>
    </submittedName>
</protein>
<name>A0A6J4PJ03_9ACTN</name>